<evidence type="ECO:0008006" key="4">
    <source>
        <dbReference type="Google" id="ProtNLM"/>
    </source>
</evidence>
<evidence type="ECO:0000313" key="3">
    <source>
        <dbReference type="Proteomes" id="UP000029226"/>
    </source>
</evidence>
<reference evidence="2 3" key="1">
    <citation type="journal article" date="2014" name="Genome Announc.">
        <title>Draft Genome Sequences of Marine Flavobacterium Nonlabens Strains NR17, NR24, NR27, NR32, NR33, and Ara13.</title>
        <authorList>
            <person name="Nakanishi M."/>
            <person name="Meirelles P."/>
            <person name="Suzuki R."/>
            <person name="Takatani N."/>
            <person name="Mino S."/>
            <person name="Suda W."/>
            <person name="Oshima K."/>
            <person name="Hattori M."/>
            <person name="Ohkuma M."/>
            <person name="Hosokawa M."/>
            <person name="Miyashita K."/>
            <person name="Thompson F.L."/>
            <person name="Niwa A."/>
            <person name="Sawabe T."/>
            <person name="Sawabe T."/>
        </authorList>
    </citation>
    <scope>NUCLEOTIDE SEQUENCE [LARGE SCALE GENOMIC DNA]</scope>
    <source>
        <strain evidence="3">JCM19314</strain>
    </source>
</reference>
<dbReference type="Proteomes" id="UP000029226">
    <property type="component" value="Unassembled WGS sequence"/>
</dbReference>
<gene>
    <name evidence="2" type="ORF">JCM19314_1499</name>
</gene>
<sequence length="43" mass="4983">MISLIIKNRFIKNLDGKDILKKGVYFVSFQTSKGKKVEKLIIK</sequence>
<proteinExistence type="predicted"/>
<dbReference type="AlphaFoldDB" id="A0A090QIZ0"/>
<evidence type="ECO:0000313" key="2">
    <source>
        <dbReference type="EMBL" id="GAL01779.1"/>
    </source>
</evidence>
<evidence type="ECO:0000256" key="1">
    <source>
        <dbReference type="ARBA" id="ARBA00022729"/>
    </source>
</evidence>
<name>A0A090QIZ0_NONUL</name>
<dbReference type="EMBL" id="BBMM01000014">
    <property type="protein sequence ID" value="GAL01779.1"/>
    <property type="molecule type" value="Genomic_DNA"/>
</dbReference>
<comment type="caution">
    <text evidence="2">The sequence shown here is derived from an EMBL/GenBank/DDBJ whole genome shotgun (WGS) entry which is preliminary data.</text>
</comment>
<dbReference type="NCBIfam" id="TIGR04183">
    <property type="entry name" value="Por_Secre_tail"/>
    <property type="match status" value="1"/>
</dbReference>
<dbReference type="InterPro" id="IPR026444">
    <property type="entry name" value="Secre_tail"/>
</dbReference>
<protein>
    <recommendedName>
        <fullName evidence="4">Secretion system C-terminal sorting domain-containing protein</fullName>
    </recommendedName>
</protein>
<organism evidence="2 3">
    <name type="scientific">Nonlabens ulvanivorans</name>
    <name type="common">Persicivirga ulvanivorans</name>
    <dbReference type="NCBI Taxonomy" id="906888"/>
    <lineage>
        <taxon>Bacteria</taxon>
        <taxon>Pseudomonadati</taxon>
        <taxon>Bacteroidota</taxon>
        <taxon>Flavobacteriia</taxon>
        <taxon>Flavobacteriales</taxon>
        <taxon>Flavobacteriaceae</taxon>
        <taxon>Nonlabens</taxon>
    </lineage>
</organism>
<keyword evidence="1" id="KW-0732">Signal</keyword>
<accession>A0A090QIZ0</accession>